<dbReference type="InterPro" id="IPR014001">
    <property type="entry name" value="Helicase_ATP-bd"/>
</dbReference>
<keyword evidence="1" id="KW-0378">Hydrolase</keyword>
<dbReference type="Proteomes" id="UP000537126">
    <property type="component" value="Unassembled WGS sequence"/>
</dbReference>
<feature type="domain" description="Helicase C-terminal" evidence="3">
    <location>
        <begin position="812"/>
        <end position="960"/>
    </location>
</feature>
<dbReference type="GO" id="GO:0004386">
    <property type="term" value="F:helicase activity"/>
    <property type="evidence" value="ECO:0007669"/>
    <property type="project" value="UniProtKB-KW"/>
</dbReference>
<gene>
    <name evidence="4" type="ORF">FHS56_000194</name>
</gene>
<dbReference type="GO" id="GO:0005524">
    <property type="term" value="F:ATP binding"/>
    <property type="evidence" value="ECO:0007669"/>
    <property type="project" value="InterPro"/>
</dbReference>
<dbReference type="CDD" id="cd18012">
    <property type="entry name" value="DEXQc_arch_SWI2_SNF2"/>
    <property type="match status" value="1"/>
</dbReference>
<dbReference type="GO" id="GO:0016787">
    <property type="term" value="F:hydrolase activity"/>
    <property type="evidence" value="ECO:0007669"/>
    <property type="project" value="UniProtKB-KW"/>
</dbReference>
<dbReference type="PROSITE" id="PS51194">
    <property type="entry name" value="HELICASE_CTER"/>
    <property type="match status" value="1"/>
</dbReference>
<keyword evidence="4" id="KW-0347">Helicase</keyword>
<dbReference type="PROSITE" id="PS51192">
    <property type="entry name" value="HELICASE_ATP_BIND_1"/>
    <property type="match status" value="1"/>
</dbReference>
<dbReference type="PANTHER" id="PTHR10799">
    <property type="entry name" value="SNF2/RAD54 HELICASE FAMILY"/>
    <property type="match status" value="1"/>
</dbReference>
<evidence type="ECO:0000256" key="1">
    <source>
        <dbReference type="ARBA" id="ARBA00022801"/>
    </source>
</evidence>
<evidence type="ECO:0000259" key="2">
    <source>
        <dbReference type="PROSITE" id="PS51192"/>
    </source>
</evidence>
<dbReference type="InterPro" id="IPR049730">
    <property type="entry name" value="SNF2/RAD54-like_C"/>
</dbReference>
<dbReference type="RefSeq" id="WP_166918020.1">
    <property type="nucleotide sequence ID" value="NZ_JAASRN010000001.1"/>
</dbReference>
<dbReference type="InterPro" id="IPR027417">
    <property type="entry name" value="P-loop_NTPase"/>
</dbReference>
<organism evidence="4 5">
    <name type="scientific">Thermonema lapsum</name>
    <dbReference type="NCBI Taxonomy" id="28195"/>
    <lineage>
        <taxon>Bacteria</taxon>
        <taxon>Pseudomonadati</taxon>
        <taxon>Bacteroidota</taxon>
        <taxon>Cytophagia</taxon>
        <taxon>Cytophagales</taxon>
        <taxon>Thermonemataceae</taxon>
        <taxon>Thermonema</taxon>
    </lineage>
</organism>
<sequence length="973" mass="113096">MKVATTQPFRIVYSLFAHEYLGYLLESFAIQLNSKGELTLRYQNISAKNIHEFAKEASEVDYELTRLMDSIQAEQIVRKFYNKKISQADFFLKVYDPEKGDKILQEAIASYIEERRAKILALLRDHARPLYIMGNDGNPTWRQVEIMQEPATVLFHFRRHEHETHYFPTIKHAGQKVHFCKKESILICRQPAWLLVEDKLYHFADEVEGQKLSPFLKRPFIAVKKEIEETYYRKFVAPLIARYHVVAKGFDIVEERPEPRPLLWFSSVAAQASLIPAGQEELSEQSGQILFQLQFDYGRQRCAPHEEGSTLVELRRHNDNYTFYKTIRNLAKEEAILRSLREKGLVLKKGRAIWEAGAALAWIDTHREALLDEGFVLEQKTGEGKAYFLGKPSISIAIEEAHDWFDVKAKVFFGEYEIPFLKLREYILSGKREFLLPNGQIAVIPEEWFERYYDLFHYAQPKGDAAALRAHHVQLIEHLHKHRLAEVRLSERLERLRSFERIEDYPLPKGFRGELRPYQKAGYNWLRFLNDYQLGGCLADHMGLGKTIQTLALLQAEKEKGANMPSLVVVPTSLIYNWQLEAEKFTPDLKIFVYTGTYRNKDTAQFQGYDVILTSYGIVRLDIDLLKDFPFHYVILDEAQAIKNPSSNISKAVNKLKAKHRLILTGTPIENSILDLWSQMNFVNPGLLGNQAYFKRHFLYPIERDGNEAKKEKLYYLIKPFVLRRNKAQVAKELPEKIEQIIYCDMSEMQAKVYEQEKSKYRNEILKRLEKEGLGKTQFFLLQGLTRLRQIANHPRLAFPDYRGNSGKLEEVLDKLAMIVQEGAKVLVFSQFVSHLQIVKEYLDLVEWDYAYLDGETKDRQAEVERFQNDEQVKLFLISLKAGGLGLNLTAAEYVLLLDPWWNPAVEAQAIDRAHRIGQKSTVITYRFISKNTVEEKILALQQSKSRLAEELITVEEGFMKSLSPEDIMMLLN</sequence>
<evidence type="ECO:0000259" key="3">
    <source>
        <dbReference type="PROSITE" id="PS51194"/>
    </source>
</evidence>
<dbReference type="EMBL" id="JAASRN010000001">
    <property type="protein sequence ID" value="NIK72708.1"/>
    <property type="molecule type" value="Genomic_DNA"/>
</dbReference>
<comment type="caution">
    <text evidence="4">The sequence shown here is derived from an EMBL/GenBank/DDBJ whole genome shotgun (WGS) entry which is preliminary data.</text>
</comment>
<evidence type="ECO:0000313" key="5">
    <source>
        <dbReference type="Proteomes" id="UP000537126"/>
    </source>
</evidence>
<dbReference type="SMART" id="SM00487">
    <property type="entry name" value="DEXDc"/>
    <property type="match status" value="1"/>
</dbReference>
<dbReference type="SUPFAM" id="SSF52540">
    <property type="entry name" value="P-loop containing nucleoside triphosphate hydrolases"/>
    <property type="match status" value="2"/>
</dbReference>
<dbReference type="SMART" id="SM00490">
    <property type="entry name" value="HELICc"/>
    <property type="match status" value="1"/>
</dbReference>
<dbReference type="InterPro" id="IPR000330">
    <property type="entry name" value="SNF2_N"/>
</dbReference>
<reference evidence="4 5" key="1">
    <citation type="submission" date="2020-03" db="EMBL/GenBank/DDBJ databases">
        <title>Genomic Encyclopedia of Type Strains, Phase IV (KMG-IV): sequencing the most valuable type-strain genomes for metagenomic binning, comparative biology and taxonomic classification.</title>
        <authorList>
            <person name="Goeker M."/>
        </authorList>
    </citation>
    <scope>NUCLEOTIDE SEQUENCE [LARGE SCALE GENOMIC DNA]</scope>
    <source>
        <strain evidence="4 5">DSM 5718</strain>
    </source>
</reference>
<dbReference type="Gene3D" id="3.40.50.10810">
    <property type="entry name" value="Tandem AAA-ATPase domain"/>
    <property type="match status" value="1"/>
</dbReference>
<dbReference type="Gene3D" id="3.40.50.300">
    <property type="entry name" value="P-loop containing nucleotide triphosphate hydrolases"/>
    <property type="match status" value="1"/>
</dbReference>
<dbReference type="CDD" id="cd18793">
    <property type="entry name" value="SF2_C_SNF"/>
    <property type="match status" value="1"/>
</dbReference>
<proteinExistence type="predicted"/>
<dbReference type="Pfam" id="PF00271">
    <property type="entry name" value="Helicase_C"/>
    <property type="match status" value="1"/>
</dbReference>
<dbReference type="InterPro" id="IPR038718">
    <property type="entry name" value="SNF2-like_sf"/>
</dbReference>
<keyword evidence="4" id="KW-0067">ATP-binding</keyword>
<name>A0A846MMD8_9BACT</name>
<keyword evidence="5" id="KW-1185">Reference proteome</keyword>
<accession>A0A846MMD8</accession>
<dbReference type="Pfam" id="PF00176">
    <property type="entry name" value="SNF2-rel_dom"/>
    <property type="match status" value="1"/>
</dbReference>
<evidence type="ECO:0000313" key="4">
    <source>
        <dbReference type="EMBL" id="NIK72708.1"/>
    </source>
</evidence>
<keyword evidence="4" id="KW-0547">Nucleotide-binding</keyword>
<dbReference type="AlphaFoldDB" id="A0A846MMD8"/>
<feature type="domain" description="Helicase ATP-binding" evidence="2">
    <location>
        <begin position="527"/>
        <end position="686"/>
    </location>
</feature>
<protein>
    <submittedName>
        <fullName evidence="4">SNF2 family DNA or RNA helicase</fullName>
    </submittedName>
</protein>
<dbReference type="InterPro" id="IPR001650">
    <property type="entry name" value="Helicase_C-like"/>
</dbReference>